<gene>
    <name evidence="2" type="ORF">L288_13860</name>
</gene>
<dbReference type="Proteomes" id="UP000015525">
    <property type="component" value="Unassembled WGS sequence"/>
</dbReference>
<dbReference type="Gene3D" id="3.40.50.2000">
    <property type="entry name" value="Glycogen Phosphorylase B"/>
    <property type="match status" value="1"/>
</dbReference>
<keyword evidence="3" id="KW-1185">Reference proteome</keyword>
<comment type="caution">
    <text evidence="2">The sequence shown here is derived from an EMBL/GenBank/DDBJ whole genome shotgun (WGS) entry which is preliminary data.</text>
</comment>
<dbReference type="RefSeq" id="WP_021238896.1">
    <property type="nucleotide sequence ID" value="NZ_ATHO01000128.1"/>
</dbReference>
<dbReference type="Pfam" id="PF13524">
    <property type="entry name" value="Glyco_trans_1_2"/>
    <property type="match status" value="1"/>
</dbReference>
<name>T0I4C0_9SPHN</name>
<feature type="domain" description="Spore protein YkvP/CgeB glycosyl transferase-like" evidence="1">
    <location>
        <begin position="193"/>
        <end position="336"/>
    </location>
</feature>
<evidence type="ECO:0000259" key="1">
    <source>
        <dbReference type="Pfam" id="PF13524"/>
    </source>
</evidence>
<evidence type="ECO:0000313" key="2">
    <source>
        <dbReference type="EMBL" id="EQB04474.1"/>
    </source>
</evidence>
<dbReference type="EMBL" id="ATHO01000128">
    <property type="protein sequence ID" value="EQB04474.1"/>
    <property type="molecule type" value="Genomic_DNA"/>
</dbReference>
<dbReference type="AlphaFoldDB" id="T0I4C0"/>
<sequence length="353" mass="38905">MTHSQSILYIGPDSGTCRARRLALGRLGHRVKAVDPFAALPLGSLARSWSFKTGGFGFGALVRSHIAACAGDQAFDLAYIDSGELIDGKTVQMLRRFAPIVVNYNPDNPYVRRDGGRWRAFLGAVAHYDCLFVPRESNVAQAKLAGARRVHRVWFAADDPLRDPDRLPSEEAKKPYLSSISFVGTWMPERGAFLLKLAQAGLPLQIFGPRWNKALEYTALEPLITLGELTPQAYDAAVAAADISIALLSQGNRDQHTTRSMEIPVLGSLLCGQRTPEHLQLYEEGREALFWSDAQECIDHCRQLLTDPARRRRIAQAGRARALRNDHFNESLMSSMLNLALSAQAAPSTRAVA</sequence>
<reference evidence="2 3" key="1">
    <citation type="journal article" date="2013" name="Genome Announc.">
        <title>Draft Genome Sequence of Sphingobium quisquiliarum Strain P25T, a Novel Hexachlorocyclohexane (HCH)-Degrading Bacterium Isolated from an HCH Dumpsite.</title>
        <authorList>
            <person name="Kumar Singh A."/>
            <person name="Sangwan N."/>
            <person name="Sharma A."/>
            <person name="Gupta V."/>
            <person name="Khurana J.P."/>
            <person name="Lal R."/>
        </authorList>
    </citation>
    <scope>NUCLEOTIDE SEQUENCE [LARGE SCALE GENOMIC DNA]</scope>
    <source>
        <strain evidence="2 3">P25</strain>
    </source>
</reference>
<dbReference type="SUPFAM" id="SSF53756">
    <property type="entry name" value="UDP-Glycosyltransferase/glycogen phosphorylase"/>
    <property type="match status" value="1"/>
</dbReference>
<evidence type="ECO:0000313" key="3">
    <source>
        <dbReference type="Proteomes" id="UP000015525"/>
    </source>
</evidence>
<proteinExistence type="predicted"/>
<dbReference type="PATRIC" id="fig|1329909.3.peg.2661"/>
<protein>
    <recommendedName>
        <fullName evidence="1">Spore protein YkvP/CgeB glycosyl transferase-like domain-containing protein</fullName>
    </recommendedName>
</protein>
<organism evidence="2 3">
    <name type="scientific">Sphingobium quisquiliarum P25</name>
    <dbReference type="NCBI Taxonomy" id="1329909"/>
    <lineage>
        <taxon>Bacteria</taxon>
        <taxon>Pseudomonadati</taxon>
        <taxon>Pseudomonadota</taxon>
        <taxon>Alphaproteobacteria</taxon>
        <taxon>Sphingomonadales</taxon>
        <taxon>Sphingomonadaceae</taxon>
        <taxon>Sphingobium</taxon>
    </lineage>
</organism>
<dbReference type="InterPro" id="IPR055259">
    <property type="entry name" value="YkvP/CgeB_Glyco_trans-like"/>
</dbReference>
<accession>T0I4C0</accession>